<feature type="domain" description="S1 motif" evidence="10">
    <location>
        <begin position="110"/>
        <end position="175"/>
    </location>
</feature>
<dbReference type="Pfam" id="PF00575">
    <property type="entry name" value="S1"/>
    <property type="match status" value="6"/>
</dbReference>
<keyword evidence="5" id="KW-0687">Ribonucleoprotein</keyword>
<proteinExistence type="inferred from homology"/>
<dbReference type="PANTHER" id="PTHR10724:SF7">
    <property type="entry name" value="SMALL RIBOSOMAL SUBUNIT PROTEIN BS1C"/>
    <property type="match status" value="1"/>
</dbReference>
<feature type="region of interest" description="Disordered" evidence="9">
    <location>
        <begin position="531"/>
        <end position="570"/>
    </location>
</feature>
<dbReference type="InterPro" id="IPR035104">
    <property type="entry name" value="Ribosomal_protein_S1-like"/>
</dbReference>
<accession>A0A7X6DSY3</accession>
<dbReference type="GO" id="GO:0003735">
    <property type="term" value="F:structural constituent of ribosome"/>
    <property type="evidence" value="ECO:0007669"/>
    <property type="project" value="InterPro"/>
</dbReference>
<feature type="domain" description="S1 motif" evidence="10">
    <location>
        <begin position="27"/>
        <end position="92"/>
    </location>
</feature>
<dbReference type="SMART" id="SM00316">
    <property type="entry name" value="S1"/>
    <property type="match status" value="6"/>
</dbReference>
<keyword evidence="12" id="KW-1185">Reference proteome</keyword>
<dbReference type="Gene3D" id="2.40.50.140">
    <property type="entry name" value="Nucleic acid-binding proteins"/>
    <property type="match status" value="6"/>
</dbReference>
<keyword evidence="2" id="KW-0677">Repeat</keyword>
<dbReference type="CDD" id="cd00164">
    <property type="entry name" value="S1_like"/>
    <property type="match status" value="1"/>
</dbReference>
<evidence type="ECO:0000256" key="1">
    <source>
        <dbReference type="ARBA" id="ARBA00006767"/>
    </source>
</evidence>
<evidence type="ECO:0000256" key="2">
    <source>
        <dbReference type="ARBA" id="ARBA00022737"/>
    </source>
</evidence>
<keyword evidence="3" id="KW-0694">RNA-binding</keyword>
<dbReference type="FunFam" id="2.40.50.140:FF:000103">
    <property type="entry name" value="protein RRP5 homolog"/>
    <property type="match status" value="1"/>
</dbReference>
<dbReference type="InterPro" id="IPR000110">
    <property type="entry name" value="Ribosomal_bS1"/>
</dbReference>
<dbReference type="FunFam" id="2.40.50.140:FF:000018">
    <property type="entry name" value="30S ribosomal protein S1"/>
    <property type="match status" value="1"/>
</dbReference>
<evidence type="ECO:0000313" key="12">
    <source>
        <dbReference type="Proteomes" id="UP000534783"/>
    </source>
</evidence>
<keyword evidence="4 11" id="KW-0689">Ribosomal protein</keyword>
<feature type="domain" description="S1 motif" evidence="10">
    <location>
        <begin position="196"/>
        <end position="264"/>
    </location>
</feature>
<gene>
    <name evidence="11" type="ORF">MNODULE_18700</name>
</gene>
<feature type="compositionally biased region" description="Basic and acidic residues" evidence="9">
    <location>
        <begin position="561"/>
        <end position="570"/>
    </location>
</feature>
<dbReference type="PRINTS" id="PR00681">
    <property type="entry name" value="RIBOSOMALS1"/>
</dbReference>
<dbReference type="GO" id="GO:0022627">
    <property type="term" value="C:cytosolic small ribosomal subunit"/>
    <property type="evidence" value="ECO:0007669"/>
    <property type="project" value="TreeGrafter"/>
</dbReference>
<dbReference type="AlphaFoldDB" id="A0A7X6DSY3"/>
<evidence type="ECO:0000256" key="3">
    <source>
        <dbReference type="ARBA" id="ARBA00022884"/>
    </source>
</evidence>
<dbReference type="CDD" id="cd05688">
    <property type="entry name" value="S1_RPS1_repeat_ec3"/>
    <property type="match status" value="1"/>
</dbReference>
<evidence type="ECO:0000256" key="5">
    <source>
        <dbReference type="ARBA" id="ARBA00023274"/>
    </source>
</evidence>
<dbReference type="CDD" id="cd04465">
    <property type="entry name" value="S1_RPS1_repeat_ec2_hs2"/>
    <property type="match status" value="1"/>
</dbReference>
<protein>
    <recommendedName>
        <fullName evidence="7">Small ribosomal subunit protein bS1</fullName>
    </recommendedName>
    <alternativeName>
        <fullName evidence="8">30S ribosomal protein S1</fullName>
    </alternativeName>
</protein>
<dbReference type="FunFam" id="2.40.50.140:FF:000011">
    <property type="entry name" value="30S ribosomal protein S1"/>
    <property type="match status" value="2"/>
</dbReference>
<dbReference type="NCBIfam" id="NF004952">
    <property type="entry name" value="PRK06299.1-2"/>
    <property type="match status" value="1"/>
</dbReference>
<dbReference type="CDD" id="cd05687">
    <property type="entry name" value="S1_RPS1_repeat_ec1_hs1"/>
    <property type="match status" value="1"/>
</dbReference>
<feature type="domain" description="S1 motif" evidence="10">
    <location>
        <begin position="456"/>
        <end position="525"/>
    </location>
</feature>
<name>A0A7X6DSY3_9BACT</name>
<feature type="domain" description="S1 motif" evidence="10">
    <location>
        <begin position="368"/>
        <end position="438"/>
    </location>
</feature>
<dbReference type="NCBIfam" id="TIGR00717">
    <property type="entry name" value="rpsA"/>
    <property type="match status" value="1"/>
</dbReference>
<comment type="caution">
    <text evidence="11">The sequence shown here is derived from an EMBL/GenBank/DDBJ whole genome shotgun (WGS) entry which is preliminary data.</text>
</comment>
<dbReference type="PANTHER" id="PTHR10724">
    <property type="entry name" value="30S RIBOSOMAL PROTEIN S1"/>
    <property type="match status" value="1"/>
</dbReference>
<comment type="function">
    <text evidence="6">Binds mRNA; thus facilitating recognition of the initiation point. It is needed to translate mRNA with a short Shine-Dalgarno (SD) purine-rich sequence.</text>
</comment>
<feature type="compositionally biased region" description="Basic and acidic residues" evidence="9">
    <location>
        <begin position="531"/>
        <end position="540"/>
    </location>
</feature>
<dbReference type="SUPFAM" id="SSF50249">
    <property type="entry name" value="Nucleic acid-binding proteins"/>
    <property type="match status" value="6"/>
</dbReference>
<evidence type="ECO:0000256" key="7">
    <source>
        <dbReference type="ARBA" id="ARBA00035293"/>
    </source>
</evidence>
<dbReference type="InterPro" id="IPR012340">
    <property type="entry name" value="NA-bd_OB-fold"/>
</dbReference>
<dbReference type="GO" id="GO:0006412">
    <property type="term" value="P:translation"/>
    <property type="evidence" value="ECO:0007669"/>
    <property type="project" value="InterPro"/>
</dbReference>
<evidence type="ECO:0000256" key="6">
    <source>
        <dbReference type="ARBA" id="ARBA00025604"/>
    </source>
</evidence>
<evidence type="ECO:0000259" key="10">
    <source>
        <dbReference type="PROSITE" id="PS50126"/>
    </source>
</evidence>
<dbReference type="PROSITE" id="PS50126">
    <property type="entry name" value="S1"/>
    <property type="match status" value="6"/>
</dbReference>
<evidence type="ECO:0000313" key="11">
    <source>
        <dbReference type="EMBL" id="NKE72785.1"/>
    </source>
</evidence>
<evidence type="ECO:0000256" key="4">
    <source>
        <dbReference type="ARBA" id="ARBA00022980"/>
    </source>
</evidence>
<feature type="domain" description="S1 motif" evidence="10">
    <location>
        <begin position="281"/>
        <end position="351"/>
    </location>
</feature>
<comment type="similarity">
    <text evidence="1">Belongs to the bacterial ribosomal protein bS1 family.</text>
</comment>
<reference evidence="11 12" key="1">
    <citation type="journal article" date="2020" name="Nature">
        <title>Bacterial chemolithoautotrophy via manganese oxidation.</title>
        <authorList>
            <person name="Yu H."/>
            <person name="Leadbetter J.R."/>
        </authorList>
    </citation>
    <scope>NUCLEOTIDE SEQUENCE [LARGE SCALE GENOMIC DNA]</scope>
    <source>
        <strain evidence="11 12">Mn-1</strain>
    </source>
</reference>
<dbReference type="Proteomes" id="UP000534783">
    <property type="component" value="Unassembled WGS sequence"/>
</dbReference>
<dbReference type="GO" id="GO:0003729">
    <property type="term" value="F:mRNA binding"/>
    <property type="evidence" value="ECO:0007669"/>
    <property type="project" value="TreeGrafter"/>
</dbReference>
<dbReference type="InterPro" id="IPR050437">
    <property type="entry name" value="Ribos_protein_bS1-like"/>
</dbReference>
<dbReference type="InterPro" id="IPR003029">
    <property type="entry name" value="S1_domain"/>
</dbReference>
<sequence>MLDSEKSQERMELEALYAETFKNLQEGSVVEGIILSIQEDGIMVDIGYKSEGMVARQEFTPEEIGKLKAGEKIQIYLEEREDSEGNIILSKEKADRMKIWKEIEEVYQKDAVIEGKVISRIKGGMIVDIGVKAFLPGSQIDLRPVRDLDQLIGKTFPMKIIKMNHRRGNIVVSRRVLLEESRDRKRQTTLSSLQEGQVVEGVVKNITEYGAFIDLGGIDGLLHITDMSWGRVGHPSELFMVGDKVSVVVLKYDKETGRVSLGYKQKMPDPWSHVEERYPVGTRLTGKVVSLTDYGAFVELEPGVEGLVHISEMSWAHEAKHPSKIVSVSDRVNAVILNVDRKGRKISLGMKQVEPNPWNVVEQRYPPGAKITGKVRSITDFGVFVGLEEGIDGLIHISDISWTRHVKHPSEVFKKGQPIEAVVLKVDREKERISLGFKQLTSDPWETDIPQKYRVGSGVRGKVTKITDFGVFVELEENVEGLIHISESGVEAPARVEDVFHIGNEVEAKIIRIDTAERKIALSVREHRRDSDKEAVDRFHHTQGKLDQSIGAVASKITRRQKNEEEGKES</sequence>
<organism evidence="11 12">
    <name type="scientific">Candidatus Manganitrophus noduliformans</name>
    <dbReference type="NCBI Taxonomy" id="2606439"/>
    <lineage>
        <taxon>Bacteria</taxon>
        <taxon>Pseudomonadati</taxon>
        <taxon>Nitrospirota</taxon>
        <taxon>Nitrospiria</taxon>
        <taxon>Candidatus Troglogloeales</taxon>
        <taxon>Candidatus Manganitrophaceae</taxon>
        <taxon>Candidatus Manganitrophus</taxon>
    </lineage>
</organism>
<evidence type="ECO:0000256" key="8">
    <source>
        <dbReference type="ARBA" id="ARBA00035517"/>
    </source>
</evidence>
<dbReference type="EMBL" id="VTOW01000004">
    <property type="protein sequence ID" value="NKE72785.1"/>
    <property type="molecule type" value="Genomic_DNA"/>
</dbReference>
<evidence type="ECO:0000256" key="9">
    <source>
        <dbReference type="SAM" id="MobiDB-lite"/>
    </source>
</evidence>